<dbReference type="AlphaFoldDB" id="A0A069CS95"/>
<evidence type="ECO:0000256" key="2">
    <source>
        <dbReference type="SAM" id="Phobius"/>
    </source>
</evidence>
<keyword evidence="4" id="KW-1185">Reference proteome</keyword>
<feature type="compositionally biased region" description="Polar residues" evidence="1">
    <location>
        <begin position="131"/>
        <end position="142"/>
    </location>
</feature>
<evidence type="ECO:0000313" key="3">
    <source>
        <dbReference type="EMBL" id="GAK30695.1"/>
    </source>
</evidence>
<dbReference type="RefSeq" id="WP_052348529.1">
    <property type="nucleotide sequence ID" value="NZ_DF820487.1"/>
</dbReference>
<proteinExistence type="predicted"/>
<evidence type="ECO:0000313" key="4">
    <source>
        <dbReference type="Proteomes" id="UP000030643"/>
    </source>
</evidence>
<feature type="region of interest" description="Disordered" evidence="1">
    <location>
        <begin position="45"/>
        <end position="93"/>
    </location>
</feature>
<dbReference type="OrthoDB" id="2149848at2"/>
<accession>A0A069CS95</accession>
<dbReference type="eggNOG" id="COG1388">
    <property type="taxonomic scope" value="Bacteria"/>
</dbReference>
<feature type="compositionally biased region" description="Low complexity" evidence="1">
    <location>
        <begin position="48"/>
        <end position="90"/>
    </location>
</feature>
<dbReference type="STRING" id="1329250.WOSG25_041360"/>
<keyword evidence="2" id="KW-1133">Transmembrane helix</keyword>
<protein>
    <submittedName>
        <fullName evidence="3">Uncharacterized protein</fullName>
    </submittedName>
</protein>
<name>A0A069CS95_WEIOS</name>
<dbReference type="EMBL" id="DF820487">
    <property type="protein sequence ID" value="GAK30695.1"/>
    <property type="molecule type" value="Genomic_DNA"/>
</dbReference>
<feature type="transmembrane region" description="Helical" evidence="2">
    <location>
        <begin position="6"/>
        <end position="26"/>
    </location>
</feature>
<keyword evidence="2" id="KW-0472">Membrane</keyword>
<keyword evidence="2" id="KW-0812">Transmembrane</keyword>
<organism evidence="3 4">
    <name type="scientific">Weissella oryzae (strain DSM 25784 / JCM 18191 / LMG 30913 / SG25)</name>
    <dbReference type="NCBI Taxonomy" id="1329250"/>
    <lineage>
        <taxon>Bacteria</taxon>
        <taxon>Bacillati</taxon>
        <taxon>Bacillota</taxon>
        <taxon>Bacilli</taxon>
        <taxon>Lactobacillales</taxon>
        <taxon>Lactobacillaceae</taxon>
        <taxon>Weissella</taxon>
    </lineage>
</organism>
<evidence type="ECO:0000256" key="1">
    <source>
        <dbReference type="SAM" id="MobiDB-lite"/>
    </source>
</evidence>
<dbReference type="Proteomes" id="UP000030643">
    <property type="component" value="Unassembled WGS sequence"/>
</dbReference>
<feature type="region of interest" description="Disordered" evidence="1">
    <location>
        <begin position="129"/>
        <end position="148"/>
    </location>
</feature>
<gene>
    <name evidence="3" type="ORF">WOSG25_041360</name>
</gene>
<reference evidence="4" key="1">
    <citation type="journal article" date="2014" name="Genome Announc.">
        <title>Draft genome sequence of Weissella oryzae SG25T, isolated from fermented rice grains.</title>
        <authorList>
            <person name="Tanizawa Y."/>
            <person name="Fujisawa T."/>
            <person name="Mochizuki T."/>
            <person name="Kaminuma E."/>
            <person name="Suzuki Y."/>
            <person name="Nakamura Y."/>
            <person name="Tohno M."/>
        </authorList>
    </citation>
    <scope>NUCLEOTIDE SEQUENCE [LARGE SCALE GENOMIC DNA]</scope>
    <source>
        <strain evidence="4">DSM 25784 / JCM 18191 / LMG 30913 / SG25</strain>
    </source>
</reference>
<sequence length="148" mass="15669">MTRKIYLVAIALIFILGIIGGTFIYVSSHQISSNKTVSAKINNSNSQSGVKISNSSSTTSVHNSTGSAAASSNKTVSSTETTSKEPSTTNISKDTNTLSGFINTYGMTPAAWLVQNKGMSTEEALLATPDSMETTGELQTEYSYIHSK</sequence>